<proteinExistence type="predicted"/>
<dbReference type="SUPFAM" id="SSF50475">
    <property type="entry name" value="FMN-binding split barrel"/>
    <property type="match status" value="1"/>
</dbReference>
<dbReference type="PANTHER" id="PTHR34071">
    <property type="entry name" value="5-NITROIMIDAZOLE ANTIBIOTICS RESISTANCE PROTEIN, NIMA-FAMILY-RELATED PROTEIN-RELATED"/>
    <property type="match status" value="1"/>
</dbReference>
<protein>
    <submittedName>
        <fullName evidence="1">Pyridoxamine 5'-phosphate oxidase family protein</fullName>
    </submittedName>
</protein>
<sequence>MKYVNETIRRRDRLMDETEAIELLRTSEFGVLSMVDAEGTPYGIPVNYVWDGADSIYIHCAPEGRKLRIIEKHNKVSFCLVGRVHLLPGQFTTEYESVVLTGIAHIGLDEEERMKALHLLIDKLSPDFKEIGDKYAHKSFHRTEIIRVDFTELSGKCKKVHTPD</sequence>
<name>A0AB33IQY8_9BACT</name>
<dbReference type="Pfam" id="PF12900">
    <property type="entry name" value="Pyridox_ox_2"/>
    <property type="match status" value="1"/>
</dbReference>
<gene>
    <name evidence="1" type="ORF">GTC17253_20210</name>
</gene>
<dbReference type="InterPro" id="IPR024747">
    <property type="entry name" value="Pyridox_Oxase-rel"/>
</dbReference>
<organism evidence="1">
    <name type="scientific">Prevotella sp. GTC17253</name>
    <dbReference type="NCBI Taxonomy" id="3236793"/>
    <lineage>
        <taxon>Bacteria</taxon>
        <taxon>Pseudomonadati</taxon>
        <taxon>Bacteroidota</taxon>
        <taxon>Bacteroidia</taxon>
        <taxon>Bacteroidales</taxon>
        <taxon>Prevotellaceae</taxon>
        <taxon>Prevotella</taxon>
    </lineage>
</organism>
<reference evidence="1" key="1">
    <citation type="submission" date="2024-07" db="EMBL/GenBank/DDBJ databases">
        <title>Complete genome sequence of Prevotella sp. YM-2024 GTC17253.</title>
        <authorList>
            <person name="Hayashi M."/>
            <person name="Muto Y."/>
            <person name="Tanaka K."/>
            <person name="Niwa H."/>
        </authorList>
    </citation>
    <scope>NUCLEOTIDE SEQUENCE</scope>
    <source>
        <strain evidence="1">GTC17253</strain>
    </source>
</reference>
<evidence type="ECO:0000313" key="1">
    <source>
        <dbReference type="EMBL" id="BFO72055.1"/>
    </source>
</evidence>
<dbReference type="Gene3D" id="2.30.110.10">
    <property type="entry name" value="Electron Transport, Fmn-binding Protein, Chain A"/>
    <property type="match status" value="1"/>
</dbReference>
<dbReference type="AlphaFoldDB" id="A0AB33IQY8"/>
<dbReference type="PANTHER" id="PTHR34071:SF2">
    <property type="entry name" value="FLAVIN-NUCLEOTIDE-BINDING PROTEIN"/>
    <property type="match status" value="1"/>
</dbReference>
<accession>A0AB33IQY8</accession>
<dbReference type="InterPro" id="IPR012349">
    <property type="entry name" value="Split_barrel_FMN-bd"/>
</dbReference>
<dbReference type="EMBL" id="AP035785">
    <property type="protein sequence ID" value="BFO72055.1"/>
    <property type="molecule type" value="Genomic_DNA"/>
</dbReference>